<proteinExistence type="predicted"/>
<accession>A0A3A5HA93</accession>
<name>A0A3A5HA93_9ACTN</name>
<dbReference type="RefSeq" id="WP_120061522.1">
    <property type="nucleotide sequence ID" value="NZ_QYRP01000002.1"/>
</dbReference>
<dbReference type="SUPFAM" id="SSF46785">
    <property type="entry name" value="Winged helix' DNA-binding domain"/>
    <property type="match status" value="1"/>
</dbReference>
<reference evidence="2" key="1">
    <citation type="submission" date="2018-09" db="EMBL/GenBank/DDBJ databases">
        <authorList>
            <person name="Zhu H."/>
        </authorList>
    </citation>
    <scope>NUCLEOTIDE SEQUENCE [LARGE SCALE GENOMIC DNA]</scope>
    <source>
        <strain evidence="2">K1W22B-1</strain>
    </source>
</reference>
<comment type="caution">
    <text evidence="1">The sequence shown here is derived from an EMBL/GenBank/DDBJ whole genome shotgun (WGS) entry which is preliminary data.</text>
</comment>
<organism evidence="1 2">
    <name type="scientific">Nocardioides cavernaquae</name>
    <dbReference type="NCBI Taxonomy" id="2321396"/>
    <lineage>
        <taxon>Bacteria</taxon>
        <taxon>Bacillati</taxon>
        <taxon>Actinomycetota</taxon>
        <taxon>Actinomycetes</taxon>
        <taxon>Propionibacteriales</taxon>
        <taxon>Nocardioidaceae</taxon>
        <taxon>Nocardioides</taxon>
    </lineage>
</organism>
<gene>
    <name evidence="1" type="ORF">D4739_15965</name>
</gene>
<dbReference type="OrthoDB" id="3399802at2"/>
<protein>
    <submittedName>
        <fullName evidence="1">Transcriptional regulator</fullName>
    </submittedName>
</protein>
<dbReference type="AlphaFoldDB" id="A0A3A5HA93"/>
<evidence type="ECO:0000313" key="2">
    <source>
        <dbReference type="Proteomes" id="UP000276542"/>
    </source>
</evidence>
<dbReference type="Pfam" id="PF12840">
    <property type="entry name" value="HTH_20"/>
    <property type="match status" value="1"/>
</dbReference>
<dbReference type="InterPro" id="IPR036388">
    <property type="entry name" value="WH-like_DNA-bd_sf"/>
</dbReference>
<evidence type="ECO:0000313" key="1">
    <source>
        <dbReference type="EMBL" id="RJS47559.1"/>
    </source>
</evidence>
<dbReference type="Gene3D" id="1.10.10.10">
    <property type="entry name" value="Winged helix-like DNA-binding domain superfamily/Winged helix DNA-binding domain"/>
    <property type="match status" value="1"/>
</dbReference>
<sequence>MADDAFGVRVTTLGSLADPVRRALYRFVSDSSDAVSRDQAADGVDVARHTAKFHLDRLVDEGLLVTEFRRLTGRTGPGAGRPSKLYRRSRKEVWVSVPSRRYDLAGQVLADAVERSLGGVPMAEAVDAAADNAARIVIEAWPPGASDEMEGMAEVLGELGYEPRVEGDGKTGSVSLANCPFERLAADHRELVCGLNHTFVTSVGERLGCSGLDVSKHRSGPGCCVRVSRSSAVPRES</sequence>
<keyword evidence="2" id="KW-1185">Reference proteome</keyword>
<dbReference type="InterPro" id="IPR036390">
    <property type="entry name" value="WH_DNA-bd_sf"/>
</dbReference>
<dbReference type="Proteomes" id="UP000276542">
    <property type="component" value="Unassembled WGS sequence"/>
</dbReference>
<dbReference type="EMBL" id="QYRP01000002">
    <property type="protein sequence ID" value="RJS47559.1"/>
    <property type="molecule type" value="Genomic_DNA"/>
</dbReference>